<sequence>MPSSLRELSAGAFANTSIKEIELPEGMTKIDDFAFAFSYQLEKVTLPDSIEEIDEGAFYSCPKLKEINVPEGLKKIRSNAFVKSGLSDEQKQAFFDKAEEVK</sequence>
<dbReference type="Pfam" id="PF13306">
    <property type="entry name" value="LRR_5"/>
    <property type="match status" value="1"/>
</dbReference>
<evidence type="ECO:0000313" key="2">
    <source>
        <dbReference type="Proteomes" id="UP000182192"/>
    </source>
</evidence>
<reference evidence="1 2" key="1">
    <citation type="submission" date="2016-10" db="EMBL/GenBank/DDBJ databases">
        <authorList>
            <person name="de Groot N.N."/>
        </authorList>
    </citation>
    <scope>NUCLEOTIDE SEQUENCE [LARGE SCALE GENOMIC DNA]</scope>
    <source>
        <strain evidence="1 2">AR67</strain>
    </source>
</reference>
<dbReference type="EMBL" id="FOKQ01000004">
    <property type="protein sequence ID" value="SFB86167.1"/>
    <property type="molecule type" value="Genomic_DNA"/>
</dbReference>
<dbReference type="InterPro" id="IPR026906">
    <property type="entry name" value="LRR_5"/>
</dbReference>
<dbReference type="OrthoDB" id="1819373at2"/>
<protein>
    <submittedName>
        <fullName evidence="1">Leucine rich repeat-containing protein</fullName>
    </submittedName>
</protein>
<dbReference type="Proteomes" id="UP000182192">
    <property type="component" value="Unassembled WGS sequence"/>
</dbReference>
<organism evidence="1 2">
    <name type="scientific">Ruminococcus albus</name>
    <dbReference type="NCBI Taxonomy" id="1264"/>
    <lineage>
        <taxon>Bacteria</taxon>
        <taxon>Bacillati</taxon>
        <taxon>Bacillota</taxon>
        <taxon>Clostridia</taxon>
        <taxon>Eubacteriales</taxon>
        <taxon>Oscillospiraceae</taxon>
        <taxon>Ruminococcus</taxon>
    </lineage>
</organism>
<proteinExistence type="predicted"/>
<dbReference type="Gene3D" id="3.80.10.10">
    <property type="entry name" value="Ribonuclease Inhibitor"/>
    <property type="match status" value="1"/>
</dbReference>
<accession>A0A1I1EGM4</accession>
<gene>
    <name evidence="1" type="ORF">SAMN02910406_00686</name>
</gene>
<evidence type="ECO:0000313" key="1">
    <source>
        <dbReference type="EMBL" id="SFB86167.1"/>
    </source>
</evidence>
<dbReference type="InterPro" id="IPR032675">
    <property type="entry name" value="LRR_dom_sf"/>
</dbReference>
<name>A0A1I1EGM4_RUMAL</name>
<dbReference type="AlphaFoldDB" id="A0A1I1EGM4"/>
<dbReference type="SUPFAM" id="SSF52058">
    <property type="entry name" value="L domain-like"/>
    <property type="match status" value="1"/>
</dbReference>